<name>A0AA87Z253_FICCA</name>
<evidence type="ECO:0000256" key="1">
    <source>
        <dbReference type="SAM" id="MobiDB-lite"/>
    </source>
</evidence>
<organism evidence="4 5">
    <name type="scientific">Ficus carica</name>
    <name type="common">Common fig</name>
    <dbReference type="NCBI Taxonomy" id="3494"/>
    <lineage>
        <taxon>Eukaryota</taxon>
        <taxon>Viridiplantae</taxon>
        <taxon>Streptophyta</taxon>
        <taxon>Embryophyta</taxon>
        <taxon>Tracheophyta</taxon>
        <taxon>Spermatophyta</taxon>
        <taxon>Magnoliopsida</taxon>
        <taxon>eudicotyledons</taxon>
        <taxon>Gunneridae</taxon>
        <taxon>Pentapetalae</taxon>
        <taxon>rosids</taxon>
        <taxon>fabids</taxon>
        <taxon>Rosales</taxon>
        <taxon>Moraceae</taxon>
        <taxon>Ficeae</taxon>
        <taxon>Ficus</taxon>
    </lineage>
</organism>
<dbReference type="PANTHER" id="PTHR47676:SF1">
    <property type="entry name" value="SMR DOMAIN-CONTAINING PROTEIN"/>
    <property type="match status" value="1"/>
</dbReference>
<dbReference type="PANTHER" id="PTHR47676">
    <property type="entry name" value="OS01G0225100 PROTEIN"/>
    <property type="match status" value="1"/>
</dbReference>
<reference evidence="4" key="1">
    <citation type="submission" date="2023-07" db="EMBL/GenBank/DDBJ databases">
        <title>draft genome sequence of fig (Ficus carica).</title>
        <authorList>
            <person name="Takahashi T."/>
            <person name="Nishimura K."/>
        </authorList>
    </citation>
    <scope>NUCLEOTIDE SEQUENCE</scope>
</reference>
<dbReference type="InterPro" id="IPR056254">
    <property type="entry name" value="At5g58720/SDE5-like_UBA-like"/>
</dbReference>
<accession>A0AA87Z253</accession>
<dbReference type="EMBL" id="BTGU01000001">
    <property type="protein sequence ID" value="GMN23750.1"/>
    <property type="molecule type" value="Genomic_DNA"/>
</dbReference>
<proteinExistence type="predicted"/>
<dbReference type="Pfam" id="PF24767">
    <property type="entry name" value="UBA_At5g58720"/>
    <property type="match status" value="1"/>
</dbReference>
<evidence type="ECO:0000313" key="5">
    <source>
        <dbReference type="Proteomes" id="UP001187192"/>
    </source>
</evidence>
<evidence type="ECO:0000313" key="4">
    <source>
        <dbReference type="EMBL" id="GMN23750.1"/>
    </source>
</evidence>
<evidence type="ECO:0000259" key="2">
    <source>
        <dbReference type="Pfam" id="PF08590"/>
    </source>
</evidence>
<dbReference type="InterPro" id="IPR013899">
    <property type="entry name" value="DUF1771"/>
</dbReference>
<evidence type="ECO:0000259" key="3">
    <source>
        <dbReference type="Pfam" id="PF24767"/>
    </source>
</evidence>
<protein>
    <submittedName>
        <fullName evidence="4">Uncharacterized protein</fullName>
    </submittedName>
</protein>
<dbReference type="InterPro" id="IPR055319">
    <property type="entry name" value="At5g58720-like"/>
</dbReference>
<feature type="domain" description="At5g58720/SDE5-like UBA-like" evidence="3">
    <location>
        <begin position="32"/>
        <end position="72"/>
    </location>
</feature>
<keyword evidence="5" id="KW-1185">Reference proteome</keyword>
<sequence length="413" mass="45304">MKHTKKKKKRSSHSQAPKKVAGEGGEKKKKTEEEAVAIHALTVAFSSASLDDAVSAYREAGGDPDKAAEILGLALSESADDPATSSTSGEGSGWSEWFEETGCVQNLGSERGCRGNKQKRVVAATGTVSTVLGKEYLAASPRKYPRSMDTKLKGLADKGNAEQFLCSMLGDESELNLAIVRDASDVLLEMSSSSNDQSMDDSSYSLNCNDYSRYPMEHSDTLTDRVSECSSHSSDCELHDSIWSVGCSCRTNYAKVLATSEVHSSCNRRNTESDISQKVLESFFKVTKSAQHEPRAMNWRNVVKNLQSLGPQFDVCPSNDSEAQQDNYAKGDEYHAFRKTANQQWDSVRSCYEKAAKAYANGARPYAAYLSEQVINLLENEGIEWSEENRGTVLVKLSGQREFSFLDSASDTE</sequence>
<feature type="domain" description="DUF1771" evidence="2">
    <location>
        <begin position="334"/>
        <end position="373"/>
    </location>
</feature>
<comment type="caution">
    <text evidence="4">The sequence shown here is derived from an EMBL/GenBank/DDBJ whole genome shotgun (WGS) entry which is preliminary data.</text>
</comment>
<dbReference type="Pfam" id="PF08590">
    <property type="entry name" value="DUF1771"/>
    <property type="match status" value="1"/>
</dbReference>
<gene>
    <name evidence="4" type="ORF">TIFTF001_000256</name>
</gene>
<dbReference type="AlphaFoldDB" id="A0AA87Z253"/>
<feature type="compositionally biased region" description="Basic and acidic residues" evidence="1">
    <location>
        <begin position="20"/>
        <end position="32"/>
    </location>
</feature>
<feature type="compositionally biased region" description="Basic residues" evidence="1">
    <location>
        <begin position="1"/>
        <end position="12"/>
    </location>
</feature>
<feature type="region of interest" description="Disordered" evidence="1">
    <location>
        <begin position="1"/>
        <end position="32"/>
    </location>
</feature>
<dbReference type="Proteomes" id="UP001187192">
    <property type="component" value="Unassembled WGS sequence"/>
</dbReference>